<feature type="region of interest" description="Disordered" evidence="2">
    <location>
        <begin position="460"/>
        <end position="610"/>
    </location>
</feature>
<reference evidence="5" key="2">
    <citation type="journal article" date="2008" name="Nucleic Acids Res.">
        <title>The rice annotation project database (RAP-DB): 2008 update.</title>
        <authorList>
            <consortium name="The rice annotation project (RAP)"/>
        </authorList>
    </citation>
    <scope>GENOME REANNOTATION</scope>
    <source>
        <strain evidence="5">cv. Nipponbare</strain>
    </source>
</reference>
<feature type="coiled-coil region" evidence="1">
    <location>
        <begin position="841"/>
        <end position="875"/>
    </location>
</feature>
<feature type="compositionally biased region" description="Gly residues" evidence="2">
    <location>
        <begin position="327"/>
        <end position="342"/>
    </location>
</feature>
<feature type="compositionally biased region" description="Basic and acidic residues" evidence="2">
    <location>
        <begin position="346"/>
        <end position="355"/>
    </location>
</feature>
<dbReference type="AlphaFoldDB" id="Q7G394"/>
<protein>
    <recommendedName>
        <fullName evidence="3">Transposase (putative) gypsy type domain-containing protein</fullName>
    </recommendedName>
</protein>
<keyword evidence="1" id="KW-0175">Coiled coil</keyword>
<feature type="region of interest" description="Disordered" evidence="2">
    <location>
        <begin position="1045"/>
        <end position="1074"/>
    </location>
</feature>
<feature type="compositionally biased region" description="Acidic residues" evidence="2">
    <location>
        <begin position="1050"/>
        <end position="1068"/>
    </location>
</feature>
<dbReference type="PANTHER" id="PTHR33026">
    <property type="entry name" value="OS06G0360600 PROTEIN"/>
    <property type="match status" value="1"/>
</dbReference>
<evidence type="ECO:0000313" key="5">
    <source>
        <dbReference type="Proteomes" id="UP000000763"/>
    </source>
</evidence>
<name>Q7G394_ORYSJ</name>
<feature type="coiled-coil region" evidence="1">
    <location>
        <begin position="675"/>
        <end position="783"/>
    </location>
</feature>
<dbReference type="Proteomes" id="UP000000763">
    <property type="component" value="Chromosome 10"/>
</dbReference>
<sequence length="1074" mass="116398">MARGSAPLDGSVLLPSRIVSERQAGLPRRFMPESATGREVVALGEGRPAPHYPGRSVFFLSFAMARLVPPFSNFFMDILEFYDLQMAHLTPNAIMTLAIFAHLCEMFIGVRPSLRLFRWFFTVQPVSPPTIVGGCYFQPRGQVLNRYIPCVLRKKWDDWKSDWFYTPLADEARLRLPSQPPAQASSWRAAVDLGDGYDAVRDRLAGLRSQGLTGAMVFGDYLRRRIAPLQRRARGAWEYTWPEDSMRTHQGRTWDWDPEDFRMVVQRVLNLSSVEASLIPQEVLPLCCDPERANILTIMQEVGASGERALRGHDGAGGSRRGEQSTPGGGRASGPRDGGPGGSRPADARGKRKQEGTPSPSPPRGGGAVRASSRRPEGAVPTSQPEGERKKKRLCKMGGPSHAGGTSSRLRGGRLADLPAGSSLRSPRPYSFSHLPRRVFTHPFLFVFWFFFCLSEIPSRPSRHSKSGRSEAEETATAEARRREADRREAADRLREAEEAAQDAVRVRQAEEAAREEARLRRAGESVREAEAARARQAACQAPDPTPPEATTTSEATHDEAAGAPLGPDPSGDAWDEPASGGAPDSGTSIGGPSRAAPTPRRLSPLPSAAPLSAEPLLQALAATNTTVLDGLSAQMEVLQAERAELDAAWARVEEGRRSVEAMVEAGRKAHRRHTSELEARRRDLAEIAREVEEERETALIATTVLNEARDDLRLQYGSRAAELEKKLDAARGVLDAAAARERRAAENEAASRQREEALEARATALEERARAKERDMADREAAVAIREATLAAHEAACAEEESALRLREDTLTERGRALEEAEAAAQRLADSLFLREAAREEQARRNLEGARAKRAALDQRVAELEARAKELDARAHSGGAAVGDGDLAARLAAAEHSIAELQGALDSSAGEVEALRLAGEVGPGMLRDAVSRLDRAGRQAGLWGGRCAKYAANQGGLAQRLSEMAGTLQRLPEELEETIKSSSRDLARGAVELVLASYQARDPDFSPWAALEEFPPGTEDGARAQVRDAANHIVHSFDGTAPRLAFALDSDEEGGDDGAGDGDDEAGDPGASE</sequence>
<feature type="compositionally biased region" description="Low complexity" evidence="2">
    <location>
        <begin position="535"/>
        <end position="555"/>
    </location>
</feature>
<dbReference type="InterPro" id="IPR007321">
    <property type="entry name" value="Transposase_28"/>
</dbReference>
<feature type="compositionally biased region" description="Low complexity" evidence="2">
    <location>
        <begin position="404"/>
        <end position="415"/>
    </location>
</feature>
<feature type="compositionally biased region" description="Basic and acidic residues" evidence="2">
    <location>
        <begin position="505"/>
        <end position="534"/>
    </location>
</feature>
<dbReference type="EMBL" id="AC107314">
    <property type="protein sequence ID" value="AAM08616.1"/>
    <property type="molecule type" value="Genomic_DNA"/>
</dbReference>
<organism evidence="4 5">
    <name type="scientific">Oryza sativa subsp. japonica</name>
    <name type="common">Rice</name>
    <dbReference type="NCBI Taxonomy" id="39947"/>
    <lineage>
        <taxon>Eukaryota</taxon>
        <taxon>Viridiplantae</taxon>
        <taxon>Streptophyta</taxon>
        <taxon>Embryophyta</taxon>
        <taxon>Tracheophyta</taxon>
        <taxon>Spermatophyta</taxon>
        <taxon>Magnoliopsida</taxon>
        <taxon>Liliopsida</taxon>
        <taxon>Poales</taxon>
        <taxon>Poaceae</taxon>
        <taxon>BOP clade</taxon>
        <taxon>Oryzoideae</taxon>
        <taxon>Oryzeae</taxon>
        <taxon>Oryzinae</taxon>
        <taxon>Oryza</taxon>
        <taxon>Oryza sativa</taxon>
    </lineage>
</organism>
<evidence type="ECO:0000256" key="1">
    <source>
        <dbReference type="SAM" id="Coils"/>
    </source>
</evidence>
<feature type="compositionally biased region" description="Basic and acidic residues" evidence="2">
    <location>
        <begin position="479"/>
        <end position="498"/>
    </location>
</feature>
<evidence type="ECO:0000313" key="4">
    <source>
        <dbReference type="EMBL" id="AAM08616.1"/>
    </source>
</evidence>
<feature type="region of interest" description="Disordered" evidence="2">
    <location>
        <begin position="309"/>
        <end position="428"/>
    </location>
</feature>
<evidence type="ECO:0000256" key="2">
    <source>
        <dbReference type="SAM" id="MobiDB-lite"/>
    </source>
</evidence>
<dbReference type="Pfam" id="PF04195">
    <property type="entry name" value="Transposase_28"/>
    <property type="match status" value="1"/>
</dbReference>
<gene>
    <name evidence="4" type="primary">OJ1208D02.7</name>
</gene>
<accession>Q7G394</accession>
<feature type="domain" description="Transposase (putative) gypsy type" evidence="3">
    <location>
        <begin position="57"/>
        <end position="124"/>
    </location>
</feature>
<dbReference type="PANTHER" id="PTHR33026:SF7">
    <property type="entry name" value="OS03G0100275 PROTEIN"/>
    <property type="match status" value="1"/>
</dbReference>
<evidence type="ECO:0000259" key="3">
    <source>
        <dbReference type="Pfam" id="PF04195"/>
    </source>
</evidence>
<proteinExistence type="predicted"/>
<reference evidence="5" key="1">
    <citation type="journal article" date="2005" name="Nature">
        <title>The map-based sequence of the rice genome.</title>
        <authorList>
            <consortium name="International rice genome sequencing project (IRGSP)"/>
            <person name="Matsumoto T."/>
            <person name="Wu J."/>
            <person name="Kanamori H."/>
            <person name="Katayose Y."/>
            <person name="Fujisawa M."/>
            <person name="Namiki N."/>
            <person name="Mizuno H."/>
            <person name="Yamamoto K."/>
            <person name="Antonio B.A."/>
            <person name="Baba T."/>
            <person name="Sakata K."/>
            <person name="Nagamura Y."/>
            <person name="Aoki H."/>
            <person name="Arikawa K."/>
            <person name="Arita K."/>
            <person name="Bito T."/>
            <person name="Chiden Y."/>
            <person name="Fujitsuka N."/>
            <person name="Fukunaka R."/>
            <person name="Hamada M."/>
            <person name="Harada C."/>
            <person name="Hayashi A."/>
            <person name="Hijishita S."/>
            <person name="Honda M."/>
            <person name="Hosokawa S."/>
            <person name="Ichikawa Y."/>
            <person name="Idonuma A."/>
            <person name="Iijima M."/>
            <person name="Ikeda M."/>
            <person name="Ikeno M."/>
            <person name="Ito K."/>
            <person name="Ito S."/>
            <person name="Ito T."/>
            <person name="Ito Y."/>
            <person name="Ito Y."/>
            <person name="Iwabuchi A."/>
            <person name="Kamiya K."/>
            <person name="Karasawa W."/>
            <person name="Kurita K."/>
            <person name="Katagiri S."/>
            <person name="Kikuta A."/>
            <person name="Kobayashi H."/>
            <person name="Kobayashi N."/>
            <person name="Machita K."/>
            <person name="Maehara T."/>
            <person name="Masukawa M."/>
            <person name="Mizubayashi T."/>
            <person name="Mukai Y."/>
            <person name="Nagasaki H."/>
            <person name="Nagata Y."/>
            <person name="Naito S."/>
            <person name="Nakashima M."/>
            <person name="Nakama Y."/>
            <person name="Nakamichi Y."/>
            <person name="Nakamura M."/>
            <person name="Meguro A."/>
            <person name="Negishi M."/>
            <person name="Ohta I."/>
            <person name="Ohta T."/>
            <person name="Okamoto M."/>
            <person name="Ono N."/>
            <person name="Saji S."/>
            <person name="Sakaguchi M."/>
            <person name="Sakai K."/>
            <person name="Shibata M."/>
            <person name="Shimokawa T."/>
            <person name="Song J."/>
            <person name="Takazaki Y."/>
            <person name="Terasawa K."/>
            <person name="Tsugane M."/>
            <person name="Tsuji K."/>
            <person name="Ueda S."/>
            <person name="Waki K."/>
            <person name="Yamagata H."/>
            <person name="Yamamoto M."/>
            <person name="Yamamoto S."/>
            <person name="Yamane H."/>
            <person name="Yoshiki S."/>
            <person name="Yoshihara R."/>
            <person name="Yukawa K."/>
            <person name="Zhong H."/>
            <person name="Yano M."/>
            <person name="Yuan Q."/>
            <person name="Ouyang S."/>
            <person name="Liu J."/>
            <person name="Jones K.M."/>
            <person name="Gansberger K."/>
            <person name="Moffat K."/>
            <person name="Hill J."/>
            <person name="Bera J."/>
            <person name="Fadrosh D."/>
            <person name="Jin S."/>
            <person name="Johri S."/>
            <person name="Kim M."/>
            <person name="Overton L."/>
            <person name="Reardon M."/>
            <person name="Tsitrin T."/>
            <person name="Vuong H."/>
            <person name="Weaver B."/>
            <person name="Ciecko A."/>
            <person name="Tallon L."/>
            <person name="Jackson J."/>
            <person name="Pai G."/>
            <person name="Aken S.V."/>
            <person name="Utterback T."/>
            <person name="Reidmuller S."/>
            <person name="Feldblyum T."/>
            <person name="Hsiao J."/>
            <person name="Zismann V."/>
            <person name="Iobst S."/>
            <person name="de Vazeille A.R."/>
            <person name="Buell C.R."/>
            <person name="Ying K."/>
            <person name="Li Y."/>
            <person name="Lu T."/>
            <person name="Huang Y."/>
            <person name="Zhao Q."/>
            <person name="Feng Q."/>
            <person name="Zhang L."/>
            <person name="Zhu J."/>
            <person name="Weng Q."/>
            <person name="Mu J."/>
            <person name="Lu Y."/>
            <person name="Fan D."/>
            <person name="Liu Y."/>
            <person name="Guan J."/>
            <person name="Zhang Y."/>
            <person name="Yu S."/>
            <person name="Liu X."/>
            <person name="Zhang Y."/>
            <person name="Hong G."/>
            <person name="Han B."/>
            <person name="Choisne N."/>
            <person name="Demange N."/>
            <person name="Orjeda G."/>
            <person name="Samain S."/>
            <person name="Cattolico L."/>
            <person name="Pelletier E."/>
            <person name="Couloux A."/>
            <person name="Segurens B."/>
            <person name="Wincker P."/>
            <person name="D'Hont A."/>
            <person name="Scarpelli C."/>
            <person name="Weissenbach J."/>
            <person name="Salanoubat M."/>
            <person name="Quetier F."/>
            <person name="Yu Y."/>
            <person name="Kim H.R."/>
            <person name="Rambo T."/>
            <person name="Currie J."/>
            <person name="Collura K."/>
            <person name="Luo M."/>
            <person name="Yang T."/>
            <person name="Ammiraju J.S.S."/>
            <person name="Engler F."/>
            <person name="Soderlund C."/>
            <person name="Wing R.A."/>
            <person name="Palmer L.E."/>
            <person name="de la Bastide M."/>
            <person name="Spiegel L."/>
            <person name="Nascimento L."/>
            <person name="Zutavern T."/>
            <person name="O'Shaughnessy A."/>
            <person name="Dike S."/>
            <person name="Dedhia N."/>
            <person name="Preston R."/>
            <person name="Balija V."/>
            <person name="McCombie W.R."/>
            <person name="Chow T."/>
            <person name="Chen H."/>
            <person name="Chung M."/>
            <person name="Chen C."/>
            <person name="Shaw J."/>
            <person name="Wu H."/>
            <person name="Hsiao K."/>
            <person name="Chao Y."/>
            <person name="Chu M."/>
            <person name="Cheng C."/>
            <person name="Hour A."/>
            <person name="Lee P."/>
            <person name="Lin S."/>
            <person name="Lin Y."/>
            <person name="Liou J."/>
            <person name="Liu S."/>
            <person name="Hsing Y."/>
            <person name="Raghuvanshi S."/>
            <person name="Mohanty A."/>
            <person name="Bharti A.K."/>
            <person name="Gaur A."/>
            <person name="Gupta V."/>
            <person name="Kumar D."/>
            <person name="Ravi V."/>
            <person name="Vij S."/>
            <person name="Kapur A."/>
            <person name="Khurana P."/>
            <person name="Khurana P."/>
            <person name="Khurana J.P."/>
            <person name="Tyagi A.K."/>
            <person name="Gaikwad K."/>
            <person name="Singh A."/>
            <person name="Dalal V."/>
            <person name="Srivastava S."/>
            <person name="Dixit A."/>
            <person name="Pal A.K."/>
            <person name="Ghazi I.A."/>
            <person name="Yadav M."/>
            <person name="Pandit A."/>
            <person name="Bhargava A."/>
            <person name="Sureshbabu K."/>
            <person name="Batra K."/>
            <person name="Sharma T.R."/>
            <person name="Mohapatra T."/>
            <person name="Singh N.K."/>
            <person name="Messing J."/>
            <person name="Nelson A.B."/>
            <person name="Fuks G."/>
            <person name="Kavchok S."/>
            <person name="Keizer G."/>
            <person name="Linton E."/>
            <person name="Llaca V."/>
            <person name="Song R."/>
            <person name="Tanyolac B."/>
            <person name="Young S."/>
            <person name="Ho-Il K."/>
            <person name="Hahn J.H."/>
            <person name="Sangsakoo G."/>
            <person name="Vanavichit A."/>
            <person name="de Mattos Luiz.A.T."/>
            <person name="Zimmer P.D."/>
            <person name="Malone G."/>
            <person name="Dellagostin O."/>
            <person name="de Oliveira A.C."/>
            <person name="Bevan M."/>
            <person name="Bancroft I."/>
            <person name="Minx P."/>
            <person name="Cordum H."/>
            <person name="Wilson R."/>
            <person name="Cheng Z."/>
            <person name="Jin W."/>
            <person name="Jiang J."/>
            <person name="Leong S.A."/>
            <person name="Iwama H."/>
            <person name="Gojobori T."/>
            <person name="Itoh T."/>
            <person name="Niimura Y."/>
            <person name="Fujii Y."/>
            <person name="Habara T."/>
            <person name="Sakai H."/>
            <person name="Sato Y."/>
            <person name="Wilson G."/>
            <person name="Kumar K."/>
            <person name="McCouch S."/>
            <person name="Juretic N."/>
            <person name="Hoen D."/>
            <person name="Wright S."/>
            <person name="Bruskiewich R."/>
            <person name="Bureau T."/>
            <person name="Miyao A."/>
            <person name="Hirochika H."/>
            <person name="Nishikawa T."/>
            <person name="Kadowaki K."/>
            <person name="Sugiura M."/>
            <person name="Burr B."/>
            <person name="Sasaki T."/>
        </authorList>
    </citation>
    <scope>NUCLEOTIDE SEQUENCE [LARGE SCALE GENOMIC DNA]</scope>
    <source>
        <strain evidence="5">cv. Nipponbare</strain>
    </source>
</reference>